<protein>
    <submittedName>
        <fullName evidence="6">Ketopantoate reductase C-terminal domain-containing protein</fullName>
    </submittedName>
</protein>
<evidence type="ECO:0000256" key="2">
    <source>
        <dbReference type="ARBA" id="ARBA00022857"/>
    </source>
</evidence>
<evidence type="ECO:0000313" key="7">
    <source>
        <dbReference type="Proteomes" id="UP001225873"/>
    </source>
</evidence>
<evidence type="ECO:0000259" key="4">
    <source>
        <dbReference type="Pfam" id="PF02558"/>
    </source>
</evidence>
<dbReference type="Gene3D" id="3.40.50.720">
    <property type="entry name" value="NAD(P)-binding Rossmann-like Domain"/>
    <property type="match status" value="1"/>
</dbReference>
<dbReference type="PANTHER" id="PTHR43765:SF2">
    <property type="entry name" value="2-DEHYDROPANTOATE 2-REDUCTASE"/>
    <property type="match status" value="1"/>
</dbReference>
<evidence type="ECO:0000256" key="3">
    <source>
        <dbReference type="ARBA" id="ARBA00023002"/>
    </source>
</evidence>
<dbReference type="InterPro" id="IPR036291">
    <property type="entry name" value="NAD(P)-bd_dom_sf"/>
</dbReference>
<dbReference type="SUPFAM" id="SSF48179">
    <property type="entry name" value="6-phosphogluconate dehydrogenase C-terminal domain-like"/>
    <property type="match status" value="1"/>
</dbReference>
<dbReference type="InterPro" id="IPR013328">
    <property type="entry name" value="6PGD_dom2"/>
</dbReference>
<comment type="similarity">
    <text evidence="1">Belongs to the ketopantoate reductase family.</text>
</comment>
<dbReference type="SUPFAM" id="SSF51735">
    <property type="entry name" value="NAD(P)-binding Rossmann-fold domains"/>
    <property type="match status" value="1"/>
</dbReference>
<keyword evidence="7" id="KW-1185">Reference proteome</keyword>
<dbReference type="Proteomes" id="UP001225873">
    <property type="component" value="Unassembled WGS sequence"/>
</dbReference>
<dbReference type="InterPro" id="IPR050838">
    <property type="entry name" value="Ketopantoate_reductase"/>
</dbReference>
<evidence type="ECO:0000259" key="5">
    <source>
        <dbReference type="Pfam" id="PF08546"/>
    </source>
</evidence>
<name>A0ABT7ZFY8_9BACL</name>
<reference evidence="6 7" key="1">
    <citation type="submission" date="2023-03" db="EMBL/GenBank/DDBJ databases">
        <authorList>
            <person name="Uniacke-Lowe S."/>
            <person name="Ross P."/>
            <person name="Hill C."/>
        </authorList>
    </citation>
    <scope>NUCLEOTIDE SEQUENCE [LARGE SCALE GENOMIC DNA]</scope>
    <source>
        <strain evidence="6 7">APC 4016</strain>
    </source>
</reference>
<organism evidence="6 7">
    <name type="scientific">Planococcus notacanthi</name>
    <dbReference type="NCBI Taxonomy" id="3035188"/>
    <lineage>
        <taxon>Bacteria</taxon>
        <taxon>Bacillati</taxon>
        <taxon>Bacillota</taxon>
        <taxon>Bacilli</taxon>
        <taxon>Bacillales</taxon>
        <taxon>Caryophanaceae</taxon>
        <taxon>Planococcus</taxon>
    </lineage>
</organism>
<dbReference type="EMBL" id="JASDCQ010000001">
    <property type="protein sequence ID" value="MDN3426065.1"/>
    <property type="molecule type" value="Genomic_DNA"/>
</dbReference>
<dbReference type="Gene3D" id="1.10.1040.10">
    <property type="entry name" value="N-(1-d-carboxylethyl)-l-norvaline Dehydrogenase, domain 2"/>
    <property type="match status" value="1"/>
</dbReference>
<dbReference type="PANTHER" id="PTHR43765">
    <property type="entry name" value="2-DEHYDROPANTOATE 2-REDUCTASE-RELATED"/>
    <property type="match status" value="1"/>
</dbReference>
<feature type="domain" description="Ketopantoate reductase N-terminal" evidence="4">
    <location>
        <begin position="3"/>
        <end position="144"/>
    </location>
</feature>
<dbReference type="InterPro" id="IPR013752">
    <property type="entry name" value="KPA_reductase"/>
</dbReference>
<evidence type="ECO:0000313" key="6">
    <source>
        <dbReference type="EMBL" id="MDN3426065.1"/>
    </source>
</evidence>
<proteinExistence type="inferred from homology"/>
<dbReference type="Pfam" id="PF02558">
    <property type="entry name" value="ApbA"/>
    <property type="match status" value="1"/>
</dbReference>
<comment type="caution">
    <text evidence="6">The sequence shown here is derived from an EMBL/GenBank/DDBJ whole genome shotgun (WGS) entry which is preliminary data.</text>
</comment>
<dbReference type="InterPro" id="IPR008927">
    <property type="entry name" value="6-PGluconate_DH-like_C_sf"/>
</dbReference>
<keyword evidence="3" id="KW-0560">Oxidoreductase</keyword>
<dbReference type="Pfam" id="PF08546">
    <property type="entry name" value="ApbA_C"/>
    <property type="match status" value="1"/>
</dbReference>
<feature type="domain" description="Ketopantoate reductase C-terminal" evidence="5">
    <location>
        <begin position="168"/>
        <end position="284"/>
    </location>
</feature>
<keyword evidence="2" id="KW-0521">NADP</keyword>
<evidence type="ECO:0000256" key="1">
    <source>
        <dbReference type="ARBA" id="ARBA00007870"/>
    </source>
</evidence>
<dbReference type="InterPro" id="IPR013332">
    <property type="entry name" value="KPR_N"/>
</dbReference>
<accession>A0ABT7ZFY8</accession>
<dbReference type="RefSeq" id="WP_290214206.1">
    <property type="nucleotide sequence ID" value="NZ_JASDCQ010000001.1"/>
</dbReference>
<gene>
    <name evidence="6" type="ORF">QMA01_02070</name>
</gene>
<sequence>MKYAIVGAVANGMLPAYLLKKAGHDVQVVTEHEEQAASINEQGIIHGKDRQYIKAYTDIEQIDPDAFILLTVKYEDLQPILRLLKIRCPSNRIVFLQQGMLFLEKARTLSHRHIAAAVLETDCVKLSNTEISFSKTAHVTYGLVKGHMEEFQPLLESSAWQTNWVETIEEQLFESLLFSSLIDPLTALMKIRNGELITNPHAYELFRNLYNELYLAFPEIESLQPIEKVAAFCAAEPERASAMLTDRLAGDPMEVEGLMLYVLNRSKLELPLFKAFYHLLKTVEVEK</sequence>